<gene>
    <name evidence="1" type="ORF">SAMN05444682_110128</name>
</gene>
<proteinExistence type="predicted"/>
<reference evidence="1 2" key="1">
    <citation type="submission" date="2016-10" db="EMBL/GenBank/DDBJ databases">
        <authorList>
            <person name="de Groot N.N."/>
        </authorList>
    </citation>
    <scope>NUCLEOTIDE SEQUENCE [LARGE SCALE GENOMIC DNA]</scope>
    <source>
        <strain evidence="1 2">RK1</strain>
    </source>
</reference>
<name>A0A1I3RW85_9SPHI</name>
<accession>A0A1I3RW85</accession>
<evidence type="ECO:0000313" key="2">
    <source>
        <dbReference type="Proteomes" id="UP000198670"/>
    </source>
</evidence>
<evidence type="ECO:0000313" key="1">
    <source>
        <dbReference type="EMBL" id="SFJ49659.1"/>
    </source>
</evidence>
<keyword evidence="2" id="KW-1185">Reference proteome</keyword>
<dbReference type="Proteomes" id="UP000198670">
    <property type="component" value="Unassembled WGS sequence"/>
</dbReference>
<protein>
    <submittedName>
        <fullName evidence="1">Uncharacterized protein</fullName>
    </submittedName>
</protein>
<sequence>MLLYNSQLTDEFVGRKTGMAAVLKSLMFLVTMRIGT</sequence>
<dbReference type="EMBL" id="FOQO01000010">
    <property type="protein sequence ID" value="SFJ49659.1"/>
    <property type="molecule type" value="Genomic_DNA"/>
</dbReference>
<organism evidence="1 2">
    <name type="scientific">Parapedobacter indicus</name>
    <dbReference type="NCBI Taxonomy" id="1477437"/>
    <lineage>
        <taxon>Bacteria</taxon>
        <taxon>Pseudomonadati</taxon>
        <taxon>Bacteroidota</taxon>
        <taxon>Sphingobacteriia</taxon>
        <taxon>Sphingobacteriales</taxon>
        <taxon>Sphingobacteriaceae</taxon>
        <taxon>Parapedobacter</taxon>
    </lineage>
</organism>
<dbReference type="AlphaFoldDB" id="A0A1I3RW85"/>